<feature type="region of interest" description="Disordered" evidence="1">
    <location>
        <begin position="247"/>
        <end position="274"/>
    </location>
</feature>
<accession>H8FTL4</accession>
<keyword evidence="3" id="KW-1185">Reference proteome</keyword>
<dbReference type="RefSeq" id="WP_002729022.1">
    <property type="nucleotide sequence ID" value="NZ_CAHP01000021.1"/>
</dbReference>
<proteinExistence type="predicted"/>
<dbReference type="PRINTS" id="PR01217">
    <property type="entry name" value="PRICHEXTENSN"/>
</dbReference>
<dbReference type="eggNOG" id="COG2885">
    <property type="taxonomic scope" value="Bacteria"/>
</dbReference>
<sequence length="414" mass="42863">MFESIEVIRRNARRRMLAVGTSVATVALVSGCSWVPDALNPFAGSSSDDIRSDIAIPRRSDGKTSETAAQEPGRGLAADRDNAKYATATRREPAPTKQLARRTVPAPVQTADATQTSPVRVPAPVAAAPAPVAAVPVPTPAPVAAAPVPIPAPAPVAAAPVPIPAPAPVVAAPLPLPPGATSANVAALPPAREMPSLDRPMRTARDEGPASAPPQVASAPPPRPNIPETVPTRRSTLVDHYQQRLNESSVAASKSGTFDSVPPPRPESSYSQPASAYAVPANAPITYTRQQPLPAVAFVAPDEAAPELIPPRGVRGAKGAVLPPTPSASFQVASLHPDYDGRLSEDTVSQLRSVAALTRQSGGAIRLNGQVDPGLFRQIVATLGKMGVPSRKIQLVPDEDLFDDGGAIRVSIDY</sequence>
<gene>
    <name evidence="2" type="ORF">PHAMO_280236</name>
</gene>
<feature type="compositionally biased region" description="Low complexity" evidence="1">
    <location>
        <begin position="209"/>
        <end position="218"/>
    </location>
</feature>
<evidence type="ECO:0000256" key="1">
    <source>
        <dbReference type="SAM" id="MobiDB-lite"/>
    </source>
</evidence>
<dbReference type="AlphaFoldDB" id="H8FTL4"/>
<evidence type="ECO:0000313" key="2">
    <source>
        <dbReference type="EMBL" id="CCG41702.1"/>
    </source>
</evidence>
<name>H8FTL4_MAGML</name>
<feature type="compositionally biased region" description="Basic and acidic residues" evidence="1">
    <location>
        <begin position="77"/>
        <end position="94"/>
    </location>
</feature>
<dbReference type="Proteomes" id="UP000004169">
    <property type="component" value="Unassembled WGS sequence"/>
</dbReference>
<feature type="compositionally biased region" description="Basic and acidic residues" evidence="1">
    <location>
        <begin position="195"/>
        <end position="208"/>
    </location>
</feature>
<dbReference type="STRING" id="1150626.PHAMO_280236"/>
<dbReference type="OrthoDB" id="8438623at2"/>
<feature type="compositionally biased region" description="Polar residues" evidence="1">
    <location>
        <begin position="247"/>
        <end position="258"/>
    </location>
</feature>
<feature type="region of interest" description="Disordered" evidence="1">
    <location>
        <begin position="188"/>
        <end position="231"/>
    </location>
</feature>
<protein>
    <submittedName>
        <fullName evidence="2">Uncharacterized protein</fullName>
    </submittedName>
</protein>
<reference evidence="2 3" key="1">
    <citation type="journal article" date="2012" name="J. Bacteriol.">
        <title>Draft Genome Sequence of the Purple Photosynthetic Bacterium Phaeospirillum molischianum DSM120, a Particularly Versatile Bacterium.</title>
        <authorList>
            <person name="Duquesne K."/>
            <person name="Prima V."/>
            <person name="Ji B."/>
            <person name="Rouy Z."/>
            <person name="Medigue C."/>
            <person name="Talla E."/>
            <person name="Sturgis J.N."/>
        </authorList>
    </citation>
    <scope>NUCLEOTIDE SEQUENCE [LARGE SCALE GENOMIC DNA]</scope>
    <source>
        <strain evidence="3">DSM120</strain>
    </source>
</reference>
<evidence type="ECO:0000313" key="3">
    <source>
        <dbReference type="Proteomes" id="UP000004169"/>
    </source>
</evidence>
<feature type="region of interest" description="Disordered" evidence="1">
    <location>
        <begin position="58"/>
        <end position="117"/>
    </location>
</feature>
<comment type="caution">
    <text evidence="2">The sequence shown here is derived from an EMBL/GenBank/DDBJ whole genome shotgun (WGS) entry which is preliminary data.</text>
</comment>
<dbReference type="EMBL" id="CAHP01000021">
    <property type="protein sequence ID" value="CCG41702.1"/>
    <property type="molecule type" value="Genomic_DNA"/>
</dbReference>
<organism evidence="2 3">
    <name type="scientific">Magnetospirillum molischianum DSM 120</name>
    <dbReference type="NCBI Taxonomy" id="1150626"/>
    <lineage>
        <taxon>Bacteria</taxon>
        <taxon>Pseudomonadati</taxon>
        <taxon>Pseudomonadota</taxon>
        <taxon>Alphaproteobacteria</taxon>
        <taxon>Rhodospirillales</taxon>
        <taxon>Rhodospirillaceae</taxon>
        <taxon>Magnetospirillum</taxon>
    </lineage>
</organism>